<evidence type="ECO:0000313" key="1">
    <source>
        <dbReference type="EMBL" id="PVH25659.1"/>
    </source>
</evidence>
<protein>
    <recommendedName>
        <fullName evidence="3">DUF3078 domain-containing protein</fullName>
    </recommendedName>
</protein>
<keyword evidence="2" id="KW-1185">Reference proteome</keyword>
<organism evidence="1 2">
    <name type="scientific">Sphingobacterium corticibacter</name>
    <dbReference type="NCBI Taxonomy" id="2171749"/>
    <lineage>
        <taxon>Bacteria</taxon>
        <taxon>Pseudomonadati</taxon>
        <taxon>Bacteroidota</taxon>
        <taxon>Sphingobacteriia</taxon>
        <taxon>Sphingobacteriales</taxon>
        <taxon>Sphingobacteriaceae</taxon>
        <taxon>Sphingobacterium</taxon>
    </lineage>
</organism>
<reference evidence="1 2" key="1">
    <citation type="submission" date="2018-04" db="EMBL/GenBank/DDBJ databases">
        <title>Sphingobacterium cortibacter sp. nov.</title>
        <authorList>
            <person name="Li Y."/>
        </authorList>
    </citation>
    <scope>NUCLEOTIDE SEQUENCE [LARGE SCALE GENOMIC DNA]</scope>
    <source>
        <strain evidence="1 2">2c-3</strain>
    </source>
</reference>
<evidence type="ECO:0008006" key="3">
    <source>
        <dbReference type="Google" id="ProtNLM"/>
    </source>
</evidence>
<dbReference type="RefSeq" id="WP_116775229.1">
    <property type="nucleotide sequence ID" value="NZ_QDKG01000002.1"/>
</dbReference>
<dbReference type="InterPro" id="IPR021428">
    <property type="entry name" value="DUF3078"/>
</dbReference>
<dbReference type="Proteomes" id="UP000245627">
    <property type="component" value="Unassembled WGS sequence"/>
</dbReference>
<gene>
    <name evidence="1" type="ORF">DC487_06860</name>
</gene>
<dbReference type="AlphaFoldDB" id="A0A2T8HJP2"/>
<accession>A0A2T8HJP2</accession>
<evidence type="ECO:0000313" key="2">
    <source>
        <dbReference type="Proteomes" id="UP000245627"/>
    </source>
</evidence>
<comment type="caution">
    <text evidence="1">The sequence shown here is derived from an EMBL/GenBank/DDBJ whole genome shotgun (WGS) entry which is preliminary data.</text>
</comment>
<dbReference type="Pfam" id="PF11276">
    <property type="entry name" value="DUF3078"/>
    <property type="match status" value="1"/>
</dbReference>
<dbReference type="EMBL" id="QDKG01000002">
    <property type="protein sequence ID" value="PVH25659.1"/>
    <property type="molecule type" value="Genomic_DNA"/>
</dbReference>
<sequence length="335" mass="38188">MKQVIYFVAIATCVGLGYNANAQDLKDLRALPDTSIVGSRANKPLSIRNVNVPIPELGLSVDYWKHWTKIGFNLNQASFSDNWRDGGINSMAWATTAWHKSEYNRNDFNFTTEMDLRYGVLSTKDQRARKNVDRIFWDNKLAYKFSSNWSIFTSVAFESIFAPGYQNPSEEVRGPIITRFMSPGYLTETLGLEYKPDNTFSLRFGTGAARQTFVLDSDIPTNGQVNGVDTRFGVLPGRTMRNELGVQILANLDRDLSKNLHIKSRYQLLADYRELTNPDHRLDVTLTAKVTRFISVTANGTLLYDRTWRFEDETSPRVQYSQALAMGVLFNFPRQ</sequence>
<proteinExistence type="predicted"/>
<dbReference type="OrthoDB" id="1495718at2"/>
<name>A0A2T8HJP2_9SPHI</name>